<evidence type="ECO:0000313" key="1">
    <source>
        <dbReference type="EMBL" id="JAH87389.1"/>
    </source>
</evidence>
<name>A0A0E9WAH3_ANGAN</name>
<reference evidence="1" key="1">
    <citation type="submission" date="2014-11" db="EMBL/GenBank/DDBJ databases">
        <authorList>
            <person name="Amaro Gonzalez C."/>
        </authorList>
    </citation>
    <scope>NUCLEOTIDE SEQUENCE</scope>
</reference>
<dbReference type="EMBL" id="GBXM01021188">
    <property type="protein sequence ID" value="JAH87389.1"/>
    <property type="molecule type" value="Transcribed_RNA"/>
</dbReference>
<proteinExistence type="predicted"/>
<sequence>MSQCPCLFLYGPASVSPTLVRIIHEKSFKTKMEMRDQRRNGREYFRLSNLYF</sequence>
<accession>A0A0E9WAH3</accession>
<organism evidence="1">
    <name type="scientific">Anguilla anguilla</name>
    <name type="common">European freshwater eel</name>
    <name type="synonym">Muraena anguilla</name>
    <dbReference type="NCBI Taxonomy" id="7936"/>
    <lineage>
        <taxon>Eukaryota</taxon>
        <taxon>Metazoa</taxon>
        <taxon>Chordata</taxon>
        <taxon>Craniata</taxon>
        <taxon>Vertebrata</taxon>
        <taxon>Euteleostomi</taxon>
        <taxon>Actinopterygii</taxon>
        <taxon>Neopterygii</taxon>
        <taxon>Teleostei</taxon>
        <taxon>Anguilliformes</taxon>
        <taxon>Anguillidae</taxon>
        <taxon>Anguilla</taxon>
    </lineage>
</organism>
<dbReference type="AlphaFoldDB" id="A0A0E9WAH3"/>
<protein>
    <submittedName>
        <fullName evidence="1">Uncharacterized protein</fullName>
    </submittedName>
</protein>
<reference evidence="1" key="2">
    <citation type="journal article" date="2015" name="Fish Shellfish Immunol.">
        <title>Early steps in the European eel (Anguilla anguilla)-Vibrio vulnificus interaction in the gills: Role of the RtxA13 toxin.</title>
        <authorList>
            <person name="Callol A."/>
            <person name="Pajuelo D."/>
            <person name="Ebbesson L."/>
            <person name="Teles M."/>
            <person name="MacKenzie S."/>
            <person name="Amaro C."/>
        </authorList>
    </citation>
    <scope>NUCLEOTIDE SEQUENCE</scope>
</reference>